<dbReference type="AlphaFoldDB" id="A0A4Y3IKA0"/>
<protein>
    <recommendedName>
        <fullName evidence="3">Outer membrane protein beta-barrel domain-containing protein</fullName>
    </recommendedName>
</protein>
<comment type="caution">
    <text evidence="4">The sequence shown here is derived from an EMBL/GenBank/DDBJ whole genome shotgun (WGS) entry which is preliminary data.</text>
</comment>
<organism evidence="4 5">
    <name type="scientific">Vibrio comitans NBRC 102076</name>
    <dbReference type="NCBI Taxonomy" id="1219078"/>
    <lineage>
        <taxon>Bacteria</taxon>
        <taxon>Pseudomonadati</taxon>
        <taxon>Pseudomonadota</taxon>
        <taxon>Gammaproteobacteria</taxon>
        <taxon>Vibrionales</taxon>
        <taxon>Vibrionaceae</taxon>
        <taxon>Vibrio</taxon>
    </lineage>
</organism>
<dbReference type="EMBL" id="BJLH01000004">
    <property type="protein sequence ID" value="GEA59949.1"/>
    <property type="molecule type" value="Genomic_DNA"/>
</dbReference>
<gene>
    <name evidence="4" type="ORF">VCO01S_11420</name>
</gene>
<dbReference type="SUPFAM" id="SSF56925">
    <property type="entry name" value="OMPA-like"/>
    <property type="match status" value="1"/>
</dbReference>
<proteinExistence type="predicted"/>
<accession>A0A4Y3IKA0</accession>
<dbReference type="Proteomes" id="UP000318242">
    <property type="component" value="Unassembled WGS sequence"/>
</dbReference>
<evidence type="ECO:0000313" key="4">
    <source>
        <dbReference type="EMBL" id="GEA59949.1"/>
    </source>
</evidence>
<evidence type="ECO:0000313" key="5">
    <source>
        <dbReference type="Proteomes" id="UP000318242"/>
    </source>
</evidence>
<dbReference type="RefSeq" id="WP_141270209.1">
    <property type="nucleotide sequence ID" value="NZ_BJLH01000004.1"/>
</dbReference>
<dbReference type="OrthoDB" id="5867550at2"/>
<feature type="chain" id="PRO_5021505667" description="Outer membrane protein beta-barrel domain-containing protein" evidence="2">
    <location>
        <begin position="23"/>
        <end position="214"/>
    </location>
</feature>
<name>A0A4Y3IKA0_9VIBR</name>
<keyword evidence="5" id="KW-1185">Reference proteome</keyword>
<keyword evidence="1 2" id="KW-0732">Signal</keyword>
<evidence type="ECO:0000256" key="1">
    <source>
        <dbReference type="ARBA" id="ARBA00022729"/>
    </source>
</evidence>
<reference evidence="4 5" key="1">
    <citation type="submission" date="2019-06" db="EMBL/GenBank/DDBJ databases">
        <title>Whole genome shotgun sequence of Vibrio comitans NBRC 102076.</title>
        <authorList>
            <person name="Hosoyama A."/>
            <person name="Uohara A."/>
            <person name="Ohji S."/>
            <person name="Ichikawa N."/>
        </authorList>
    </citation>
    <scope>NUCLEOTIDE SEQUENCE [LARGE SCALE GENOMIC DNA]</scope>
    <source>
        <strain evidence="4 5">NBRC 102076</strain>
    </source>
</reference>
<feature type="domain" description="Outer membrane protein beta-barrel" evidence="3">
    <location>
        <begin position="9"/>
        <end position="183"/>
    </location>
</feature>
<feature type="signal peptide" evidence="2">
    <location>
        <begin position="1"/>
        <end position="22"/>
    </location>
</feature>
<dbReference type="InterPro" id="IPR011250">
    <property type="entry name" value="OMP/PagP_B-barrel"/>
</dbReference>
<sequence>MNKYSSIALFSLSSLFAADSFASSWDFRSYETPVNYNFLSFAIGGGKLNSDVLTGRDGVTVSDINLRWLLNEHWFTNFQYKGRFTHHGDENDRADYVTLSGARRFAVMENGDLYAGIKIGGSKLKIRDSNGSTKYTEKDFLLGLFAGANYAFTDALEGNMVLEYLEYDIIHESSFELSLDYYFTTNFSLGAYGRTIWNDDSTLDQGGVVAKLRF</sequence>
<dbReference type="InterPro" id="IPR027385">
    <property type="entry name" value="Beta-barrel_OMP"/>
</dbReference>
<dbReference type="Gene3D" id="2.40.160.20">
    <property type="match status" value="1"/>
</dbReference>
<evidence type="ECO:0000256" key="2">
    <source>
        <dbReference type="SAM" id="SignalP"/>
    </source>
</evidence>
<dbReference type="Pfam" id="PF13505">
    <property type="entry name" value="OMP_b-brl"/>
    <property type="match status" value="1"/>
</dbReference>
<evidence type="ECO:0000259" key="3">
    <source>
        <dbReference type="Pfam" id="PF13505"/>
    </source>
</evidence>